<dbReference type="InterPro" id="IPR050763">
    <property type="entry name" value="ABC_transporter_ATP-binding"/>
</dbReference>
<dbReference type="InterPro" id="IPR003439">
    <property type="entry name" value="ABC_transporter-like_ATP-bd"/>
</dbReference>
<keyword evidence="1" id="KW-0813">Transport</keyword>
<dbReference type="GO" id="GO:0016887">
    <property type="term" value="F:ATP hydrolysis activity"/>
    <property type="evidence" value="ECO:0007669"/>
    <property type="project" value="InterPro"/>
</dbReference>
<evidence type="ECO:0000313" key="6">
    <source>
        <dbReference type="Proteomes" id="UP000249377"/>
    </source>
</evidence>
<proteinExistence type="predicted"/>
<evidence type="ECO:0000256" key="1">
    <source>
        <dbReference type="ARBA" id="ARBA00022448"/>
    </source>
</evidence>
<dbReference type="InterPro" id="IPR003593">
    <property type="entry name" value="AAA+_ATPase"/>
</dbReference>
<evidence type="ECO:0000256" key="3">
    <source>
        <dbReference type="ARBA" id="ARBA00022840"/>
    </source>
</evidence>
<evidence type="ECO:0000313" key="5">
    <source>
        <dbReference type="EMBL" id="RAQ29895.1"/>
    </source>
</evidence>
<keyword evidence="6" id="KW-1185">Reference proteome</keyword>
<dbReference type="AlphaFoldDB" id="A0A328ULQ4"/>
<sequence length="327" mass="36282">MIQLEHICKSFRVSRRKAGFGAAAKALFRRDTETVRALDDVSFSIKDGEMVGYIGPNGAGKSSTVKVMSGILTPDSGTCLVNGRVPWRERTAHVREIGVVFGQRSQLWWDVPVEDSFELLRDIYRVPEALYRKNVAELTELLSLQSILQTPVRQLSLGQRMRCEIAASLLHSPKTLFLDEPTIGLDAVSKIAVREFIRRLNREHGTTVILTTHDMQDIEALTQRILLIGKGHILLDGSLEELRRRYAGEKTLTVSYSGEALPVLTGLSGVSVASDLPGRATLRIEAGGPNVSEIITRLSALVPIKDLAVADESLEEMMVSLYREYRI</sequence>
<dbReference type="RefSeq" id="WP_112332312.1">
    <property type="nucleotide sequence ID" value="NZ_JADPHD010000005.1"/>
</dbReference>
<name>A0A328ULQ4_9FIRM</name>
<keyword evidence="3" id="KW-0067">ATP-binding</keyword>
<comment type="caution">
    <text evidence="5">The sequence shown here is derived from an EMBL/GenBank/DDBJ whole genome shotgun (WGS) entry which is preliminary data.</text>
</comment>
<protein>
    <submittedName>
        <fullName evidence="5">ABC transporter</fullName>
    </submittedName>
</protein>
<reference evidence="5 6" key="1">
    <citation type="submission" date="2018-06" db="EMBL/GenBank/DDBJ databases">
        <title>Noncontiguous genome sequence of Ruminococcaceae bacterium ASD2818.</title>
        <authorList>
            <person name="Chaplin A.V."/>
            <person name="Sokolova S.R."/>
            <person name="Kochetkova T.O."/>
            <person name="Goltsov A.Y."/>
            <person name="Trofimov D.Y."/>
            <person name="Efimov B.A."/>
        </authorList>
    </citation>
    <scope>NUCLEOTIDE SEQUENCE [LARGE SCALE GENOMIC DNA]</scope>
    <source>
        <strain evidence="5 6">ASD2818</strain>
    </source>
</reference>
<accession>A0A328ULQ4</accession>
<dbReference type="EMBL" id="QLYR01000002">
    <property type="protein sequence ID" value="RAQ29895.1"/>
    <property type="molecule type" value="Genomic_DNA"/>
</dbReference>
<feature type="domain" description="ABC transporter" evidence="4">
    <location>
        <begin position="2"/>
        <end position="255"/>
    </location>
</feature>
<dbReference type="Pfam" id="PF00005">
    <property type="entry name" value="ABC_tran"/>
    <property type="match status" value="1"/>
</dbReference>
<dbReference type="PROSITE" id="PS50893">
    <property type="entry name" value="ABC_TRANSPORTER_2"/>
    <property type="match status" value="1"/>
</dbReference>
<dbReference type="PANTHER" id="PTHR42711:SF1">
    <property type="entry name" value="ABC-TRANSPORT PROTEIN, ATP-BINDING COMPONENT"/>
    <property type="match status" value="1"/>
</dbReference>
<evidence type="ECO:0000256" key="2">
    <source>
        <dbReference type="ARBA" id="ARBA00022741"/>
    </source>
</evidence>
<dbReference type="InterPro" id="IPR027417">
    <property type="entry name" value="P-loop_NTPase"/>
</dbReference>
<dbReference type="PANTHER" id="PTHR42711">
    <property type="entry name" value="ABC TRANSPORTER ATP-BINDING PROTEIN"/>
    <property type="match status" value="1"/>
</dbReference>
<dbReference type="SUPFAM" id="SSF52540">
    <property type="entry name" value="P-loop containing nucleoside triphosphate hydrolases"/>
    <property type="match status" value="1"/>
</dbReference>
<organism evidence="5 6">
    <name type="scientific">Hydrogeniiclostridium mannosilyticum</name>
    <dbReference type="NCBI Taxonomy" id="2764322"/>
    <lineage>
        <taxon>Bacteria</taxon>
        <taxon>Bacillati</taxon>
        <taxon>Bacillota</taxon>
        <taxon>Clostridia</taxon>
        <taxon>Eubacteriales</taxon>
        <taxon>Acutalibacteraceae</taxon>
        <taxon>Hydrogeniiclostridium</taxon>
    </lineage>
</organism>
<gene>
    <name evidence="5" type="ORF">DPQ25_06320</name>
</gene>
<dbReference type="GO" id="GO:0005524">
    <property type="term" value="F:ATP binding"/>
    <property type="evidence" value="ECO:0007669"/>
    <property type="project" value="UniProtKB-KW"/>
</dbReference>
<keyword evidence="2" id="KW-0547">Nucleotide-binding</keyword>
<dbReference type="Proteomes" id="UP000249377">
    <property type="component" value="Unassembled WGS sequence"/>
</dbReference>
<evidence type="ECO:0000259" key="4">
    <source>
        <dbReference type="PROSITE" id="PS50893"/>
    </source>
</evidence>
<dbReference type="Gene3D" id="3.40.50.300">
    <property type="entry name" value="P-loop containing nucleotide triphosphate hydrolases"/>
    <property type="match status" value="1"/>
</dbReference>
<dbReference type="SMART" id="SM00382">
    <property type="entry name" value="AAA"/>
    <property type="match status" value="1"/>
</dbReference>